<protein>
    <recommendedName>
        <fullName evidence="2">SEC7 domain-containing protein</fullName>
    </recommendedName>
</protein>
<dbReference type="RefSeq" id="XP_003667891.1">
    <property type="nucleotide sequence ID" value="XM_003667843.1"/>
</dbReference>
<dbReference type="KEGG" id="ndi:NDAI_0A04930"/>
<feature type="compositionally biased region" description="Basic and acidic residues" evidence="1">
    <location>
        <begin position="280"/>
        <end position="298"/>
    </location>
</feature>
<feature type="region of interest" description="Disordered" evidence="1">
    <location>
        <begin position="152"/>
        <end position="211"/>
    </location>
</feature>
<dbReference type="Proteomes" id="UP000000689">
    <property type="component" value="Chromosome 1"/>
</dbReference>
<feature type="compositionally biased region" description="Polar residues" evidence="1">
    <location>
        <begin position="267"/>
        <end position="279"/>
    </location>
</feature>
<feature type="compositionally biased region" description="Basic residues" evidence="1">
    <location>
        <begin position="173"/>
        <end position="189"/>
    </location>
</feature>
<dbReference type="SMART" id="SM00222">
    <property type="entry name" value="Sec7"/>
    <property type="match status" value="1"/>
</dbReference>
<organism evidence="3 4">
    <name type="scientific">Naumovozyma dairenensis (strain ATCC 10597 / BCRC 20456 / CBS 421 / NBRC 0211 / NRRL Y-12639)</name>
    <name type="common">Saccharomyces dairenensis</name>
    <dbReference type="NCBI Taxonomy" id="1071378"/>
    <lineage>
        <taxon>Eukaryota</taxon>
        <taxon>Fungi</taxon>
        <taxon>Dikarya</taxon>
        <taxon>Ascomycota</taxon>
        <taxon>Saccharomycotina</taxon>
        <taxon>Saccharomycetes</taxon>
        <taxon>Saccharomycetales</taxon>
        <taxon>Saccharomycetaceae</taxon>
        <taxon>Naumovozyma</taxon>
    </lineage>
</organism>
<dbReference type="InterPro" id="IPR035999">
    <property type="entry name" value="Sec7_dom_sf"/>
</dbReference>
<gene>
    <name evidence="3" type="primary">NDAI0A04930</name>
    <name evidence="3" type="ordered locus">NDAI_0A04930</name>
</gene>
<dbReference type="GO" id="GO:0005085">
    <property type="term" value="F:guanyl-nucleotide exchange factor activity"/>
    <property type="evidence" value="ECO:0007669"/>
    <property type="project" value="EnsemblFungi"/>
</dbReference>
<evidence type="ECO:0000313" key="4">
    <source>
        <dbReference type="Proteomes" id="UP000000689"/>
    </source>
</evidence>
<dbReference type="GeneID" id="11493625"/>
<feature type="region of interest" description="Disordered" evidence="1">
    <location>
        <begin position="228"/>
        <end position="311"/>
    </location>
</feature>
<dbReference type="PROSITE" id="PS50190">
    <property type="entry name" value="SEC7"/>
    <property type="match status" value="1"/>
</dbReference>
<feature type="compositionally biased region" description="Basic and acidic residues" evidence="1">
    <location>
        <begin position="86"/>
        <end position="96"/>
    </location>
</feature>
<dbReference type="GO" id="GO:0006887">
    <property type="term" value="P:exocytosis"/>
    <property type="evidence" value="ECO:0007669"/>
    <property type="project" value="EnsemblFungi"/>
</dbReference>
<feature type="compositionally biased region" description="Polar residues" evidence="1">
    <location>
        <begin position="243"/>
        <end position="257"/>
    </location>
</feature>
<evidence type="ECO:0000313" key="3">
    <source>
        <dbReference type="EMBL" id="CCD22648.1"/>
    </source>
</evidence>
<dbReference type="SUPFAM" id="SSF48425">
    <property type="entry name" value="Sec7 domain"/>
    <property type="match status" value="1"/>
</dbReference>
<accession>G0W4B0</accession>
<name>G0W4B0_NAUDC</name>
<feature type="domain" description="SEC7" evidence="2">
    <location>
        <begin position="465"/>
        <end position="607"/>
    </location>
</feature>
<dbReference type="GO" id="GO:0032014">
    <property type="term" value="P:positive regulation of ARF protein signal transduction"/>
    <property type="evidence" value="ECO:0007669"/>
    <property type="project" value="EnsemblFungi"/>
</dbReference>
<dbReference type="InterPro" id="IPR023394">
    <property type="entry name" value="Sec7_C_sf"/>
</dbReference>
<dbReference type="OrthoDB" id="430364at2759"/>
<dbReference type="STRING" id="1071378.G0W4B0"/>
<evidence type="ECO:0000256" key="1">
    <source>
        <dbReference type="SAM" id="MobiDB-lite"/>
    </source>
</evidence>
<feature type="compositionally biased region" description="Basic and acidic residues" evidence="1">
    <location>
        <begin position="64"/>
        <end position="79"/>
    </location>
</feature>
<dbReference type="InterPro" id="IPR000904">
    <property type="entry name" value="Sec7_dom"/>
</dbReference>
<feature type="region of interest" description="Disordered" evidence="1">
    <location>
        <begin position="15"/>
        <end position="100"/>
    </location>
</feature>
<dbReference type="Gene3D" id="1.10.1000.11">
    <property type="entry name" value="Arf Nucleotide-binding Site Opener,domain 2"/>
    <property type="match status" value="1"/>
</dbReference>
<feature type="region of interest" description="Disordered" evidence="1">
    <location>
        <begin position="114"/>
        <end position="133"/>
    </location>
</feature>
<proteinExistence type="predicted"/>
<feature type="compositionally biased region" description="Low complexity" evidence="1">
    <location>
        <begin position="372"/>
        <end position="381"/>
    </location>
</feature>
<dbReference type="GO" id="GO:0034976">
    <property type="term" value="P:response to endoplasmic reticulum stress"/>
    <property type="evidence" value="ECO:0007669"/>
    <property type="project" value="EnsemblFungi"/>
</dbReference>
<reference evidence="3 4" key="1">
    <citation type="journal article" date="2011" name="Proc. Natl. Acad. Sci. U.S.A.">
        <title>Evolutionary erosion of yeast sex chromosomes by mating-type switching accidents.</title>
        <authorList>
            <person name="Gordon J.L."/>
            <person name="Armisen D."/>
            <person name="Proux-Wera E."/>
            <person name="Oheigeartaigh S.S."/>
            <person name="Byrne K.P."/>
            <person name="Wolfe K.H."/>
        </authorList>
    </citation>
    <scope>NUCLEOTIDE SEQUENCE [LARGE SCALE GENOMIC DNA]</scope>
    <source>
        <strain evidence="4">ATCC 10597 / BCRC 20456 / CBS 421 / NBRC 0211 / NRRL Y-12639</strain>
    </source>
</reference>
<keyword evidence="4" id="KW-1185">Reference proteome</keyword>
<dbReference type="GO" id="GO:0000139">
    <property type="term" value="C:Golgi membrane"/>
    <property type="evidence" value="ECO:0007669"/>
    <property type="project" value="EnsemblFungi"/>
</dbReference>
<dbReference type="OMA" id="LYEIRRN"/>
<feature type="region of interest" description="Disordered" evidence="1">
    <location>
        <begin position="360"/>
        <end position="382"/>
    </location>
</feature>
<dbReference type="eggNOG" id="KOG0929">
    <property type="taxonomic scope" value="Eukaryota"/>
</dbReference>
<dbReference type="PANTHER" id="PTHR10663">
    <property type="entry name" value="GUANYL-NUCLEOTIDE EXCHANGE FACTOR"/>
    <property type="match status" value="1"/>
</dbReference>
<dbReference type="Pfam" id="PF01369">
    <property type="entry name" value="Sec7"/>
    <property type="match status" value="1"/>
</dbReference>
<feature type="compositionally biased region" description="Basic and acidic residues" evidence="1">
    <location>
        <begin position="229"/>
        <end position="242"/>
    </location>
</feature>
<dbReference type="HOGENOM" id="CLU_008280_0_0_1"/>
<evidence type="ECO:0000259" key="2">
    <source>
        <dbReference type="PROSITE" id="PS50190"/>
    </source>
</evidence>
<dbReference type="AlphaFoldDB" id="G0W4B0"/>
<sequence length="1130" mass="129386">MNQSIASLIKLKLFQGSSPSPSYSSISSTDASKETTPSGNSIENTDKENENNQYNNDYTGIANVKKDENFHREKLSEIKAKKKTQKKENEASHLEDFAQTNLPKKFNDENVELASKPENNSDPMENTEKESRWRHGRFQRIRNKMNVLEKNLKNSNSNNTAKPPTSTQSSHLPHQRRHHHHQLIPNLHHRTGEREPIIKKTSLTEERRVNSQPTFNVATTLPLSPVKMFPEKFPQKGPEKESQSSTLSNISLNTFVPSSPIKLRQGKGNSEDSTSSSSIRFDDGNPGKIELKKNERKTTSIGRRRSKTVDASDYIKKSHVSSIPLIKEMERVEAIRQPHRSHSRSFSENRPLRKSQTLTSSMTMSPNNKIISKSPRSSSGSFTAPHWMNSSNPPISARRSSSIVNALTSFVNLRSTSASSTKPQFQSQLGRCSCMKTLDDLPTPPHYSADDSHESYLKKISKYGKFIGVILTKKDDEFQRKTLNYFLTNHFDFENDPIDVALRKILMFLELPKESQQIDRLLIEFSNVYYKEQRDHFKNKCAWKDENQVYFITFSLLMLHTDYFNPNNKNKMSKEDFVSLVHGDEYSGGNKIPLDILFYYYENIIAMESPKFDFSPIIPEVIINEESAMSTSADDHTEEEKKGFSLNEKMYSPLHLIKEKKLMSSEIQAFPPQSYSIINPTRPASNSISSYFSAPTSISSSTSTVYQDDIDIYFHILSDTLSEINMKHHVDKLCPENKVVDTKYNVPSQHRYDKYFSILNETKGGYLRISKSQLSKLPSFSIVNETHNNNNNMKGNNGKKNSDYYYLKIIQMGEINEFYTNKKLIFSNKNEWKSKKGILTTNGIILYEKKNVELGEPQIMRDDVSGTSNYIIDFKHVGNVSFISCNGLFAANNIDEFLQTGIIGLTEDSNDTGANSNTNANSSNTIDDLVKNNKGCILYLIGSQGKYIWKCDNKYETENWIDSINSMASFEGCNYNFGCLRNTITSFRKYEVKEKYDRLKKSKKDKLKKFIQIQKKLTLFEQSIPISLKTRNDMIISIKQLAVKMDWLLYEIKRNAIYISILKHIDEDYENILTESSSSLTNKSDVNSFAASIDESFIFHEQNLHRCISETESMFPNQSSENASLEFLTF</sequence>
<dbReference type="GO" id="GO:0034067">
    <property type="term" value="P:protein localization to Golgi apparatus"/>
    <property type="evidence" value="ECO:0007669"/>
    <property type="project" value="EnsemblFungi"/>
</dbReference>
<feature type="compositionally biased region" description="Polar residues" evidence="1">
    <location>
        <begin position="360"/>
        <end position="371"/>
    </location>
</feature>
<feature type="compositionally biased region" description="Basic and acidic residues" evidence="1">
    <location>
        <begin position="190"/>
        <end position="209"/>
    </location>
</feature>
<dbReference type="PANTHER" id="PTHR10663:SF405">
    <property type="entry name" value="ARF GUANINE NUCLEOTIDE EXCHANGE FACTOR SYT1"/>
    <property type="match status" value="1"/>
</dbReference>
<feature type="compositionally biased region" description="Polar residues" evidence="1">
    <location>
        <begin position="34"/>
        <end position="43"/>
    </location>
</feature>
<dbReference type="EMBL" id="HE580267">
    <property type="protein sequence ID" value="CCD22648.1"/>
    <property type="molecule type" value="Genomic_DNA"/>
</dbReference>
<feature type="compositionally biased region" description="Low complexity" evidence="1">
    <location>
        <begin position="17"/>
        <end position="28"/>
    </location>
</feature>